<gene>
    <name evidence="6" type="ORF">ACFO3J_09220</name>
</gene>
<keyword evidence="1" id="KW-0378">Hydrolase</keyword>
<dbReference type="EMBL" id="JBHSBB010000008">
    <property type="protein sequence ID" value="MFC4031657.1"/>
    <property type="molecule type" value="Genomic_DNA"/>
</dbReference>
<reference evidence="7" key="1">
    <citation type="journal article" date="2019" name="Int. J. Syst. Evol. Microbiol.">
        <title>The Global Catalogue of Microorganisms (GCM) 10K type strain sequencing project: providing services to taxonomists for standard genome sequencing and annotation.</title>
        <authorList>
            <consortium name="The Broad Institute Genomics Platform"/>
            <consortium name="The Broad Institute Genome Sequencing Center for Infectious Disease"/>
            <person name="Wu L."/>
            <person name="Ma J."/>
        </authorList>
    </citation>
    <scope>NUCLEOTIDE SEQUENCE [LARGE SCALE GENOMIC DNA]</scope>
    <source>
        <strain evidence="7">CGMCC 4.7237</strain>
    </source>
</reference>
<evidence type="ECO:0000313" key="7">
    <source>
        <dbReference type="Proteomes" id="UP001595765"/>
    </source>
</evidence>
<organism evidence="6 7">
    <name type="scientific">Streptomyces polygonati</name>
    <dbReference type="NCBI Taxonomy" id="1617087"/>
    <lineage>
        <taxon>Bacteria</taxon>
        <taxon>Bacillati</taxon>
        <taxon>Actinomycetota</taxon>
        <taxon>Actinomycetes</taxon>
        <taxon>Kitasatosporales</taxon>
        <taxon>Streptomycetaceae</taxon>
        <taxon>Streptomyces</taxon>
    </lineage>
</organism>
<evidence type="ECO:0000256" key="4">
    <source>
        <dbReference type="SAM" id="Phobius"/>
    </source>
</evidence>
<feature type="chain" id="PRO_5046949429" evidence="5">
    <location>
        <begin position="40"/>
        <end position="623"/>
    </location>
</feature>
<feature type="region of interest" description="Disordered" evidence="3">
    <location>
        <begin position="212"/>
        <end position="238"/>
    </location>
</feature>
<dbReference type="InterPro" id="IPR007312">
    <property type="entry name" value="Phosphoesterase"/>
</dbReference>
<keyword evidence="4" id="KW-0472">Membrane</keyword>
<feature type="compositionally biased region" description="Polar residues" evidence="3">
    <location>
        <begin position="220"/>
        <end position="235"/>
    </location>
</feature>
<sequence>MFSARATARSGRGGTVRAASLVAAAALVALGGSIAPASAAGHAKDNSSKTTTPIKHVVVLFDENESFDHYFATYPKAANTDGTPFVASSKTPKVNNLANANLLKKNPNQYAPTRLGPAQAMTCSQNHSYGPEQLAYDNGKSDKFVQNTEQDTCSGGLYAAPGMVMDYYDGNTTTALWNYAQHYTLNDNSFSSTYGPSTPGALNLVSGQTHGVESVDAATGTENPKQTATPSSFVASPNAKGVGTLSGDTDPAFDDCSNNNHASTSPLAKMTGQNIGDLLNQKNVSWGWFQGGFRPSTPWDGTSTSFAKCATTHTNVGGQAVNDYSAHHSPFEYYKSTSNPHHLAPASVDEIGHNGRANHNYDLTDFDAALAAQKLPAVSFLKAAAYEDGHPGNSDPLDEQNFLVNTINEIQKSPEWKSTAIVISYDDSDGWYDHVAPPVLNGSKDSTLGSNGKAVDSKACQTGPAAKGGYADRCGPGPRQPLLVISPYAKTNSVDHTLTEQASITSFIEGNWKTGTIGDGSFDKRGGTLLNAFSFKKPNDVEVILDKHGAVSKITSIPKKFPKPVVKPITGPAGGGVDTAKLAASSGSSDSPMLPVTAGIAAVVALGGAAVVRRRYRANRGAA</sequence>
<keyword evidence="4" id="KW-0812">Transmembrane</keyword>
<keyword evidence="4" id="KW-1133">Transmembrane helix</keyword>
<dbReference type="Gene3D" id="3.40.720.10">
    <property type="entry name" value="Alkaline Phosphatase, subunit A"/>
    <property type="match status" value="2"/>
</dbReference>
<dbReference type="PANTHER" id="PTHR31956:SF1">
    <property type="entry name" value="NON-SPECIFIC PHOSPHOLIPASE C1"/>
    <property type="match status" value="1"/>
</dbReference>
<evidence type="ECO:0000256" key="1">
    <source>
        <dbReference type="ARBA" id="ARBA00022801"/>
    </source>
</evidence>
<evidence type="ECO:0000256" key="3">
    <source>
        <dbReference type="SAM" id="MobiDB-lite"/>
    </source>
</evidence>
<keyword evidence="7" id="KW-1185">Reference proteome</keyword>
<evidence type="ECO:0000256" key="5">
    <source>
        <dbReference type="SAM" id="SignalP"/>
    </source>
</evidence>
<dbReference type="Proteomes" id="UP001595765">
    <property type="component" value="Unassembled WGS sequence"/>
</dbReference>
<proteinExistence type="predicted"/>
<feature type="transmembrane region" description="Helical" evidence="4">
    <location>
        <begin position="593"/>
        <end position="612"/>
    </location>
</feature>
<keyword evidence="5" id="KW-0732">Signal</keyword>
<evidence type="ECO:0000313" key="6">
    <source>
        <dbReference type="EMBL" id="MFC4031657.1"/>
    </source>
</evidence>
<feature type="signal peptide" evidence="5">
    <location>
        <begin position="1"/>
        <end position="39"/>
    </location>
</feature>
<dbReference type="RefSeq" id="WP_386427960.1">
    <property type="nucleotide sequence ID" value="NZ_JBHSBB010000008.1"/>
</dbReference>
<dbReference type="Pfam" id="PF04185">
    <property type="entry name" value="Phosphoesterase"/>
    <property type="match status" value="1"/>
</dbReference>
<dbReference type="InterPro" id="IPR017850">
    <property type="entry name" value="Alkaline_phosphatase_core_sf"/>
</dbReference>
<comment type="caution">
    <text evidence="6">The sequence shown here is derived from an EMBL/GenBank/DDBJ whole genome shotgun (WGS) entry which is preliminary data.</text>
</comment>
<keyword evidence="2" id="KW-0843">Virulence</keyword>
<dbReference type="CDD" id="cd16013">
    <property type="entry name" value="AcpA"/>
    <property type="match status" value="1"/>
</dbReference>
<name>A0ABV8HHV0_9ACTN</name>
<protein>
    <submittedName>
        <fullName evidence="6">Phospholipase C</fullName>
    </submittedName>
</protein>
<accession>A0ABV8HHV0</accession>
<evidence type="ECO:0000256" key="2">
    <source>
        <dbReference type="ARBA" id="ARBA00023026"/>
    </source>
</evidence>
<dbReference type="PANTHER" id="PTHR31956">
    <property type="entry name" value="NON-SPECIFIC PHOSPHOLIPASE C4-RELATED"/>
    <property type="match status" value="1"/>
</dbReference>